<dbReference type="Proteomes" id="UP000460272">
    <property type="component" value="Unassembled WGS sequence"/>
</dbReference>
<protein>
    <submittedName>
        <fullName evidence="1">Uncharacterized protein</fullName>
    </submittedName>
</protein>
<dbReference type="OrthoDB" id="4717578at2"/>
<dbReference type="RefSeq" id="WP_145861323.1">
    <property type="nucleotide sequence ID" value="NZ_RPFW01000009.1"/>
</dbReference>
<proteinExistence type="predicted"/>
<gene>
    <name evidence="1" type="ORF">EAS64_38305</name>
</gene>
<keyword evidence="2" id="KW-1185">Reference proteome</keyword>
<comment type="caution">
    <text evidence="1">The sequence shown here is derived from an EMBL/GenBank/DDBJ whole genome shotgun (WGS) entry which is preliminary data.</text>
</comment>
<name>A0A6P2BTD3_9ACTN</name>
<dbReference type="EMBL" id="RPFW01000009">
    <property type="protein sequence ID" value="TVZ00473.1"/>
    <property type="molecule type" value="Genomic_DNA"/>
</dbReference>
<evidence type="ECO:0000313" key="1">
    <source>
        <dbReference type="EMBL" id="TVZ00473.1"/>
    </source>
</evidence>
<accession>A0A6P2BTD3</accession>
<dbReference type="AlphaFoldDB" id="A0A6P2BTD3"/>
<sequence>MTEASLEQNMAAAHHEHLVPGREIHLQDMRGYRFCEVGLITGTSQDNAIANIWNTTGVCDPTPEQFDALDADTIARENGALHAWLNPIRHWMFDRLDVLEAGDDKTFGGVTGTWTGVAGAATMMQATVQGSYYPGYVSRNSTSTFNKGSQVYVLAAPDGEAFIMQSSAEHREPVLSDDNLAHLASRLALPHGWGFRAETLDEDLEVSSNPDHLAHVLQDNLHNAYQGSDAGRAFTRFCEQDSLW</sequence>
<evidence type="ECO:0000313" key="2">
    <source>
        <dbReference type="Proteomes" id="UP000460272"/>
    </source>
</evidence>
<organism evidence="1 2">
    <name type="scientific">Trebonia kvetii</name>
    <dbReference type="NCBI Taxonomy" id="2480626"/>
    <lineage>
        <taxon>Bacteria</taxon>
        <taxon>Bacillati</taxon>
        <taxon>Actinomycetota</taxon>
        <taxon>Actinomycetes</taxon>
        <taxon>Streptosporangiales</taxon>
        <taxon>Treboniaceae</taxon>
        <taxon>Trebonia</taxon>
    </lineage>
</organism>
<reference evidence="1 2" key="1">
    <citation type="submission" date="2018-11" db="EMBL/GenBank/DDBJ databases">
        <title>Trebonia kvetii gen.nov., sp.nov., a novel acidophilic actinobacterium, and proposal of the new actinobacterial family Treboniaceae fam. nov.</title>
        <authorList>
            <person name="Rapoport D."/>
            <person name="Sagova-Mareckova M."/>
            <person name="Sedlacek I."/>
            <person name="Provaznik J."/>
            <person name="Kralova S."/>
            <person name="Pavlinic D."/>
            <person name="Benes V."/>
            <person name="Kopecky J."/>
        </authorList>
    </citation>
    <scope>NUCLEOTIDE SEQUENCE [LARGE SCALE GENOMIC DNA]</scope>
    <source>
        <strain evidence="1 2">15Tr583</strain>
    </source>
</reference>